<accession>A0A1T5GPB7</accession>
<feature type="transmembrane region" description="Helical" evidence="8">
    <location>
        <begin position="169"/>
        <end position="190"/>
    </location>
</feature>
<name>A0A1T5GPB7_9SPHN</name>
<evidence type="ECO:0000256" key="1">
    <source>
        <dbReference type="ARBA" id="ARBA00004141"/>
    </source>
</evidence>
<dbReference type="RefSeq" id="WP_079650816.1">
    <property type="nucleotide sequence ID" value="NZ_FUYM01000017.1"/>
</dbReference>
<keyword evidence="5 8" id="KW-1133">Transmembrane helix</keyword>
<gene>
    <name evidence="9" type="ORF">SAMN06295920_11724</name>
</gene>
<comment type="subcellular location">
    <subcellularLocation>
        <location evidence="1">Membrane</location>
        <topology evidence="1">Multi-pass membrane protein</topology>
    </subcellularLocation>
</comment>
<dbReference type="PANTHER" id="PTHR43829:SF9">
    <property type="entry name" value="AQUAPORIN-9"/>
    <property type="match status" value="1"/>
</dbReference>
<dbReference type="InterPro" id="IPR000425">
    <property type="entry name" value="MIP"/>
</dbReference>
<dbReference type="PRINTS" id="PR00783">
    <property type="entry name" value="MINTRINSICP"/>
</dbReference>
<evidence type="ECO:0000313" key="10">
    <source>
        <dbReference type="Proteomes" id="UP000189818"/>
    </source>
</evidence>
<evidence type="ECO:0000256" key="7">
    <source>
        <dbReference type="RuleBase" id="RU000477"/>
    </source>
</evidence>
<feature type="transmembrane region" description="Helical" evidence="8">
    <location>
        <begin position="86"/>
        <end position="106"/>
    </location>
</feature>
<evidence type="ECO:0000256" key="2">
    <source>
        <dbReference type="ARBA" id="ARBA00006175"/>
    </source>
</evidence>
<keyword evidence="3 7" id="KW-0813">Transport</keyword>
<dbReference type="STRING" id="439228.SAMN06295920_11724"/>
<evidence type="ECO:0000256" key="6">
    <source>
        <dbReference type="ARBA" id="ARBA00023136"/>
    </source>
</evidence>
<feature type="transmembrane region" description="Helical" evidence="8">
    <location>
        <begin position="217"/>
        <end position="236"/>
    </location>
</feature>
<keyword evidence="6 8" id="KW-0472">Membrane</keyword>
<sequence>MNIFLGELLGTAALILFGNGVVAGALLKASKAENAGWMVITAGWAFAVFVGIVVAKACGSAAAYLNPAFAIGMAIRHGDWTGIPQAIAGELLGAMLGAALVFLHYLPHWRGTADPAIKRAAFCTAPALRDVKANLMSEIIGTFALTFAIGAMFSPAVAPHGMADGVAPYLVAVIVWAIGLSLGGTTGYAINPARDLGPRIAHALLPIPGKGDSDWRYAPVPVLGPVIGAALAGLALSRIGA</sequence>
<dbReference type="GO" id="GO:0015254">
    <property type="term" value="F:glycerol channel activity"/>
    <property type="evidence" value="ECO:0007669"/>
    <property type="project" value="TreeGrafter"/>
</dbReference>
<dbReference type="Gene3D" id="1.20.1080.10">
    <property type="entry name" value="Glycerol uptake facilitator protein"/>
    <property type="match status" value="1"/>
</dbReference>
<dbReference type="Pfam" id="PF00230">
    <property type="entry name" value="MIP"/>
    <property type="match status" value="1"/>
</dbReference>
<dbReference type="InterPro" id="IPR050363">
    <property type="entry name" value="MIP/Aquaporin"/>
</dbReference>
<evidence type="ECO:0000256" key="8">
    <source>
        <dbReference type="SAM" id="Phobius"/>
    </source>
</evidence>
<keyword evidence="10" id="KW-1185">Reference proteome</keyword>
<feature type="transmembrane region" description="Helical" evidence="8">
    <location>
        <begin position="139"/>
        <end position="157"/>
    </location>
</feature>
<feature type="transmembrane region" description="Helical" evidence="8">
    <location>
        <begin position="39"/>
        <end position="65"/>
    </location>
</feature>
<dbReference type="OrthoDB" id="9807293at2"/>
<proteinExistence type="inferred from homology"/>
<dbReference type="Proteomes" id="UP000189818">
    <property type="component" value="Unassembled WGS sequence"/>
</dbReference>
<dbReference type="InterPro" id="IPR023271">
    <property type="entry name" value="Aquaporin-like"/>
</dbReference>
<evidence type="ECO:0000313" key="9">
    <source>
        <dbReference type="EMBL" id="SKC10284.1"/>
    </source>
</evidence>
<keyword evidence="4 7" id="KW-0812">Transmembrane</keyword>
<dbReference type="SUPFAM" id="SSF81338">
    <property type="entry name" value="Aquaporin-like"/>
    <property type="match status" value="1"/>
</dbReference>
<dbReference type="PANTHER" id="PTHR43829">
    <property type="entry name" value="AQUAPORIN OR AQUAGLYCEROPORIN RELATED"/>
    <property type="match status" value="1"/>
</dbReference>
<evidence type="ECO:0000256" key="3">
    <source>
        <dbReference type="ARBA" id="ARBA00022448"/>
    </source>
</evidence>
<comment type="similarity">
    <text evidence="2 7">Belongs to the MIP/aquaporin (TC 1.A.8) family.</text>
</comment>
<protein>
    <submittedName>
        <fullName evidence="9">Glycerol uptake facilitator protein</fullName>
    </submittedName>
</protein>
<dbReference type="EMBL" id="FUYM01000017">
    <property type="protein sequence ID" value="SKC10284.1"/>
    <property type="molecule type" value="Genomic_DNA"/>
</dbReference>
<dbReference type="AlphaFoldDB" id="A0A1T5GPB7"/>
<evidence type="ECO:0000256" key="4">
    <source>
        <dbReference type="ARBA" id="ARBA00022692"/>
    </source>
</evidence>
<evidence type="ECO:0000256" key="5">
    <source>
        <dbReference type="ARBA" id="ARBA00022989"/>
    </source>
</evidence>
<dbReference type="GO" id="GO:0005886">
    <property type="term" value="C:plasma membrane"/>
    <property type="evidence" value="ECO:0007669"/>
    <property type="project" value="TreeGrafter"/>
</dbReference>
<organism evidence="9 10">
    <name type="scientific">Rhizorhabdus histidinilytica</name>
    <dbReference type="NCBI Taxonomy" id="439228"/>
    <lineage>
        <taxon>Bacteria</taxon>
        <taxon>Pseudomonadati</taxon>
        <taxon>Pseudomonadota</taxon>
        <taxon>Alphaproteobacteria</taxon>
        <taxon>Sphingomonadales</taxon>
        <taxon>Sphingomonadaceae</taxon>
        <taxon>Rhizorhabdus</taxon>
    </lineage>
</organism>
<reference evidence="10" key="1">
    <citation type="submission" date="2017-02" db="EMBL/GenBank/DDBJ databases">
        <authorList>
            <person name="Varghese N."/>
            <person name="Submissions S."/>
        </authorList>
    </citation>
    <scope>NUCLEOTIDE SEQUENCE [LARGE SCALE GENOMIC DNA]</scope>
    <source>
        <strain evidence="10">UM2</strain>
    </source>
</reference>